<evidence type="ECO:0000256" key="3">
    <source>
        <dbReference type="ARBA" id="ARBA00023315"/>
    </source>
</evidence>
<accession>A0A518H731</accession>
<dbReference type="AlphaFoldDB" id="A0A518H731"/>
<protein>
    <submittedName>
        <fullName evidence="6">Acyltransferase</fullName>
    </submittedName>
</protein>
<dbReference type="GO" id="GO:0006654">
    <property type="term" value="P:phosphatidic acid biosynthetic process"/>
    <property type="evidence" value="ECO:0007669"/>
    <property type="project" value="TreeGrafter"/>
</dbReference>
<feature type="domain" description="Phospholipid/glycerol acyltransferase" evidence="5">
    <location>
        <begin position="57"/>
        <end position="174"/>
    </location>
</feature>
<sequence>MTAPRPSSRLIRAHKRGWPRHAVRELIRRKLRQHFHGIHAQGIDRLRAALDDDPAGVLFLANHSSWWDFFMAHWLNEAVPVDGYGMTEHSNLVKFGFFRRIGAYSVDRGDSGSVRASLDYTLELLGRPRAGVWLFPQGVIACNDARPLAFQGGLRLLLRRAGGLRIVPVALRYEYWQDERPEAFARFGEATWADRAGTATVLDTWRGRLTSELDSLTADVLTQDAGRFEPILSGRGSINDRYARLRERLGGPPADYSTSRGDRDQGGS</sequence>
<evidence type="ECO:0000313" key="6">
    <source>
        <dbReference type="EMBL" id="QDV36581.1"/>
    </source>
</evidence>
<keyword evidence="7" id="KW-1185">Reference proteome</keyword>
<reference evidence="6 7" key="1">
    <citation type="submission" date="2019-02" db="EMBL/GenBank/DDBJ databases">
        <title>Deep-cultivation of Planctomycetes and their phenomic and genomic characterization uncovers novel biology.</title>
        <authorList>
            <person name="Wiegand S."/>
            <person name="Jogler M."/>
            <person name="Boedeker C."/>
            <person name="Pinto D."/>
            <person name="Vollmers J."/>
            <person name="Rivas-Marin E."/>
            <person name="Kohn T."/>
            <person name="Peeters S.H."/>
            <person name="Heuer A."/>
            <person name="Rast P."/>
            <person name="Oberbeckmann S."/>
            <person name="Bunk B."/>
            <person name="Jeske O."/>
            <person name="Meyerdierks A."/>
            <person name="Storesund J.E."/>
            <person name="Kallscheuer N."/>
            <person name="Luecker S."/>
            <person name="Lage O.M."/>
            <person name="Pohl T."/>
            <person name="Merkel B.J."/>
            <person name="Hornburger P."/>
            <person name="Mueller R.-W."/>
            <person name="Bruemmer F."/>
            <person name="Labrenz M."/>
            <person name="Spormann A.M."/>
            <person name="Op den Camp H."/>
            <person name="Overmann J."/>
            <person name="Amann R."/>
            <person name="Jetten M.S.M."/>
            <person name="Mascher T."/>
            <person name="Medema M.H."/>
            <person name="Devos D.P."/>
            <person name="Kaster A.-K."/>
            <person name="Ovreas L."/>
            <person name="Rohde M."/>
            <person name="Galperin M.Y."/>
            <person name="Jogler C."/>
        </authorList>
    </citation>
    <scope>NUCLEOTIDE SEQUENCE [LARGE SCALE GENOMIC DNA]</scope>
    <source>
        <strain evidence="6 7">ElP</strain>
    </source>
</reference>
<keyword evidence="3 6" id="KW-0012">Acyltransferase</keyword>
<evidence type="ECO:0000256" key="4">
    <source>
        <dbReference type="SAM" id="MobiDB-lite"/>
    </source>
</evidence>
<organism evidence="6 7">
    <name type="scientific">Tautonia plasticadhaerens</name>
    <dbReference type="NCBI Taxonomy" id="2527974"/>
    <lineage>
        <taxon>Bacteria</taxon>
        <taxon>Pseudomonadati</taxon>
        <taxon>Planctomycetota</taxon>
        <taxon>Planctomycetia</taxon>
        <taxon>Isosphaerales</taxon>
        <taxon>Isosphaeraceae</taxon>
        <taxon>Tautonia</taxon>
    </lineage>
</organism>
<dbReference type="GO" id="GO:0003841">
    <property type="term" value="F:1-acylglycerol-3-phosphate O-acyltransferase activity"/>
    <property type="evidence" value="ECO:0007669"/>
    <property type="project" value="TreeGrafter"/>
</dbReference>
<dbReference type="Pfam" id="PF01553">
    <property type="entry name" value="Acyltransferase"/>
    <property type="match status" value="1"/>
</dbReference>
<feature type="region of interest" description="Disordered" evidence="4">
    <location>
        <begin position="248"/>
        <end position="268"/>
    </location>
</feature>
<dbReference type="CDD" id="cd06551">
    <property type="entry name" value="LPLAT"/>
    <property type="match status" value="1"/>
</dbReference>
<dbReference type="KEGG" id="tpla:ElP_45090"/>
<dbReference type="PANTHER" id="PTHR10434:SF11">
    <property type="entry name" value="1-ACYL-SN-GLYCEROL-3-PHOSPHATE ACYLTRANSFERASE"/>
    <property type="match status" value="1"/>
</dbReference>
<dbReference type="SUPFAM" id="SSF69593">
    <property type="entry name" value="Glycerol-3-phosphate (1)-acyltransferase"/>
    <property type="match status" value="1"/>
</dbReference>
<dbReference type="Proteomes" id="UP000317835">
    <property type="component" value="Chromosome"/>
</dbReference>
<evidence type="ECO:0000256" key="1">
    <source>
        <dbReference type="ARBA" id="ARBA00005189"/>
    </source>
</evidence>
<evidence type="ECO:0000313" key="7">
    <source>
        <dbReference type="Proteomes" id="UP000317835"/>
    </source>
</evidence>
<dbReference type="RefSeq" id="WP_197446279.1">
    <property type="nucleotide sequence ID" value="NZ_CP036426.1"/>
</dbReference>
<dbReference type="EMBL" id="CP036426">
    <property type="protein sequence ID" value="QDV36581.1"/>
    <property type="molecule type" value="Genomic_DNA"/>
</dbReference>
<dbReference type="SMART" id="SM00563">
    <property type="entry name" value="PlsC"/>
    <property type="match status" value="1"/>
</dbReference>
<dbReference type="GO" id="GO:0005886">
    <property type="term" value="C:plasma membrane"/>
    <property type="evidence" value="ECO:0007669"/>
    <property type="project" value="TreeGrafter"/>
</dbReference>
<comment type="pathway">
    <text evidence="1">Lipid metabolism.</text>
</comment>
<name>A0A518H731_9BACT</name>
<evidence type="ECO:0000259" key="5">
    <source>
        <dbReference type="SMART" id="SM00563"/>
    </source>
</evidence>
<keyword evidence="2 6" id="KW-0808">Transferase</keyword>
<dbReference type="PANTHER" id="PTHR10434">
    <property type="entry name" value="1-ACYL-SN-GLYCEROL-3-PHOSPHATE ACYLTRANSFERASE"/>
    <property type="match status" value="1"/>
</dbReference>
<evidence type="ECO:0000256" key="2">
    <source>
        <dbReference type="ARBA" id="ARBA00022679"/>
    </source>
</evidence>
<gene>
    <name evidence="6" type="ORF">ElP_45090</name>
</gene>
<dbReference type="InterPro" id="IPR002123">
    <property type="entry name" value="Plipid/glycerol_acylTrfase"/>
</dbReference>
<proteinExistence type="predicted"/>